<organism evidence="1 2">
    <name type="scientific">Diversispora eburnea</name>
    <dbReference type="NCBI Taxonomy" id="1213867"/>
    <lineage>
        <taxon>Eukaryota</taxon>
        <taxon>Fungi</taxon>
        <taxon>Fungi incertae sedis</taxon>
        <taxon>Mucoromycota</taxon>
        <taxon>Glomeromycotina</taxon>
        <taxon>Glomeromycetes</taxon>
        <taxon>Diversisporales</taxon>
        <taxon>Diversisporaceae</taxon>
        <taxon>Diversispora</taxon>
    </lineage>
</organism>
<dbReference type="OrthoDB" id="2433592at2759"/>
<protein>
    <submittedName>
        <fullName evidence="1">1970_t:CDS:1</fullName>
    </submittedName>
</protein>
<dbReference type="EMBL" id="CAJVPK010001060">
    <property type="protein sequence ID" value="CAG8568392.1"/>
    <property type="molecule type" value="Genomic_DNA"/>
</dbReference>
<comment type="caution">
    <text evidence="1">The sequence shown here is derived from an EMBL/GenBank/DDBJ whole genome shotgun (WGS) entry which is preliminary data.</text>
</comment>
<accession>A0A9N9BJY4</accession>
<dbReference type="AlphaFoldDB" id="A0A9N9BJY4"/>
<name>A0A9N9BJY4_9GLOM</name>
<proteinExistence type="predicted"/>
<evidence type="ECO:0000313" key="1">
    <source>
        <dbReference type="EMBL" id="CAG8568392.1"/>
    </source>
</evidence>
<sequence length="144" mass="16756">MLFMLEKNKTLTEKDIKKINKDVTTSSKISGVQLFELQLKTVETVRKILQKKDPEIRPFDNLNGRNVRRKVKHVIITVALLNDIEKLHKSESHHTLVLYSGSENYESLYNSLVPLVSDFQNLKENGFHQIGDIIWNVELYFNSD</sequence>
<reference evidence="1" key="1">
    <citation type="submission" date="2021-06" db="EMBL/GenBank/DDBJ databases">
        <authorList>
            <person name="Kallberg Y."/>
            <person name="Tangrot J."/>
            <person name="Rosling A."/>
        </authorList>
    </citation>
    <scope>NUCLEOTIDE SEQUENCE</scope>
    <source>
        <strain evidence="1">AZ414A</strain>
    </source>
</reference>
<gene>
    <name evidence="1" type="ORF">DEBURN_LOCUS7951</name>
</gene>
<evidence type="ECO:0000313" key="2">
    <source>
        <dbReference type="Proteomes" id="UP000789706"/>
    </source>
</evidence>
<keyword evidence="2" id="KW-1185">Reference proteome</keyword>
<dbReference type="Proteomes" id="UP000789706">
    <property type="component" value="Unassembled WGS sequence"/>
</dbReference>